<protein>
    <submittedName>
        <fullName evidence="1">Uncharacterized protein</fullName>
    </submittedName>
</protein>
<dbReference type="Proteomes" id="UP000887013">
    <property type="component" value="Unassembled WGS sequence"/>
</dbReference>
<gene>
    <name evidence="1" type="ORF">NPIL_316241</name>
</gene>
<accession>A0A8X6THY5</accession>
<evidence type="ECO:0000313" key="1">
    <source>
        <dbReference type="EMBL" id="GFT11783.1"/>
    </source>
</evidence>
<dbReference type="EMBL" id="BMAW01009045">
    <property type="protein sequence ID" value="GFT11783.1"/>
    <property type="molecule type" value="Genomic_DNA"/>
</dbReference>
<name>A0A8X6THY5_NEPPI</name>
<evidence type="ECO:0000313" key="2">
    <source>
        <dbReference type="Proteomes" id="UP000887013"/>
    </source>
</evidence>
<sequence length="68" mass="7441">MGKSIVKLGDGSTMIEKKSKIDNRLCSSNCGKGERGNWIRKTIQGAEFGRFFDVEILPRHGGAKNKGS</sequence>
<comment type="caution">
    <text evidence="1">The sequence shown here is derived from an EMBL/GenBank/DDBJ whole genome shotgun (WGS) entry which is preliminary data.</text>
</comment>
<keyword evidence="2" id="KW-1185">Reference proteome</keyword>
<reference evidence="1" key="1">
    <citation type="submission" date="2020-08" db="EMBL/GenBank/DDBJ databases">
        <title>Multicomponent nature underlies the extraordinary mechanical properties of spider dragline silk.</title>
        <authorList>
            <person name="Kono N."/>
            <person name="Nakamura H."/>
            <person name="Mori M."/>
            <person name="Yoshida Y."/>
            <person name="Ohtoshi R."/>
            <person name="Malay A.D."/>
            <person name="Moran D.A.P."/>
            <person name="Tomita M."/>
            <person name="Numata K."/>
            <person name="Arakawa K."/>
        </authorList>
    </citation>
    <scope>NUCLEOTIDE SEQUENCE</scope>
</reference>
<proteinExistence type="predicted"/>
<organism evidence="1 2">
    <name type="scientific">Nephila pilipes</name>
    <name type="common">Giant wood spider</name>
    <name type="synonym">Nephila maculata</name>
    <dbReference type="NCBI Taxonomy" id="299642"/>
    <lineage>
        <taxon>Eukaryota</taxon>
        <taxon>Metazoa</taxon>
        <taxon>Ecdysozoa</taxon>
        <taxon>Arthropoda</taxon>
        <taxon>Chelicerata</taxon>
        <taxon>Arachnida</taxon>
        <taxon>Araneae</taxon>
        <taxon>Araneomorphae</taxon>
        <taxon>Entelegynae</taxon>
        <taxon>Araneoidea</taxon>
        <taxon>Nephilidae</taxon>
        <taxon>Nephila</taxon>
    </lineage>
</organism>
<dbReference type="AlphaFoldDB" id="A0A8X6THY5"/>